<evidence type="ECO:0000313" key="2">
    <source>
        <dbReference type="Proteomes" id="UP000187429"/>
    </source>
</evidence>
<comment type="caution">
    <text evidence="1">The sequence shown here is derived from an EMBL/GenBank/DDBJ whole genome shotgun (WGS) entry which is preliminary data.</text>
</comment>
<dbReference type="EMBL" id="LSSM01001596">
    <property type="protein sequence ID" value="OMJ25695.1"/>
    <property type="molecule type" value="Genomic_DNA"/>
</dbReference>
<sequence>MHTKDRLAYESMGQIQTLNRGTWVFRELLRIPHNFAVYLDMAGCRKLDTVNTISKSSATICVVLGFQPEFPPRRLSENVFKPETLRLTLSTLQSIKICHDSERRYI</sequence>
<organism evidence="1 2">
    <name type="scientific">Smittium culicis</name>
    <dbReference type="NCBI Taxonomy" id="133412"/>
    <lineage>
        <taxon>Eukaryota</taxon>
        <taxon>Fungi</taxon>
        <taxon>Fungi incertae sedis</taxon>
        <taxon>Zoopagomycota</taxon>
        <taxon>Kickxellomycotina</taxon>
        <taxon>Harpellomycetes</taxon>
        <taxon>Harpellales</taxon>
        <taxon>Legeriomycetaceae</taxon>
        <taxon>Smittium</taxon>
    </lineage>
</organism>
<keyword evidence="2" id="KW-1185">Reference proteome</keyword>
<reference evidence="2" key="1">
    <citation type="submission" date="2017-01" db="EMBL/GenBank/DDBJ databases">
        <authorList>
            <person name="Wang Y."/>
            <person name="White M."/>
            <person name="Kvist S."/>
            <person name="Moncalvo J.-M."/>
        </authorList>
    </citation>
    <scope>NUCLEOTIDE SEQUENCE [LARGE SCALE GENOMIC DNA]</scope>
    <source>
        <strain evidence="2">ID-206-W2</strain>
    </source>
</reference>
<accession>A0A1R1YFW3</accession>
<dbReference type="Proteomes" id="UP000187429">
    <property type="component" value="Unassembled WGS sequence"/>
</dbReference>
<gene>
    <name evidence="1" type="ORF">AYI69_g4208</name>
</gene>
<proteinExistence type="predicted"/>
<evidence type="ECO:0000313" key="1">
    <source>
        <dbReference type="EMBL" id="OMJ25695.1"/>
    </source>
</evidence>
<dbReference type="AlphaFoldDB" id="A0A1R1YFW3"/>
<name>A0A1R1YFW3_9FUNG</name>
<protein>
    <submittedName>
        <fullName evidence="1">Uncharacterized protein</fullName>
    </submittedName>
</protein>